<evidence type="ECO:0000313" key="4">
    <source>
        <dbReference type="Proteomes" id="UP000663864"/>
    </source>
</evidence>
<protein>
    <submittedName>
        <fullName evidence="3">Uncharacterized protein</fullName>
    </submittedName>
</protein>
<feature type="signal peptide" evidence="2">
    <location>
        <begin position="1"/>
        <end position="20"/>
    </location>
</feature>
<proteinExistence type="predicted"/>
<feature type="transmembrane region" description="Helical" evidence="1">
    <location>
        <begin position="30"/>
        <end position="57"/>
    </location>
</feature>
<dbReference type="EMBL" id="CAJNOT010000246">
    <property type="protein sequence ID" value="CAF0910330.1"/>
    <property type="molecule type" value="Genomic_DNA"/>
</dbReference>
<gene>
    <name evidence="3" type="ORF">ZHD862_LOCUS7855</name>
</gene>
<feature type="chain" id="PRO_5032469339" evidence="2">
    <location>
        <begin position="21"/>
        <end position="96"/>
    </location>
</feature>
<evidence type="ECO:0000256" key="2">
    <source>
        <dbReference type="SAM" id="SignalP"/>
    </source>
</evidence>
<keyword evidence="1" id="KW-0472">Membrane</keyword>
<reference evidence="3" key="1">
    <citation type="submission" date="2021-02" db="EMBL/GenBank/DDBJ databases">
        <authorList>
            <person name="Nowell W R."/>
        </authorList>
    </citation>
    <scope>NUCLEOTIDE SEQUENCE</scope>
</reference>
<evidence type="ECO:0000256" key="1">
    <source>
        <dbReference type="SAM" id="Phobius"/>
    </source>
</evidence>
<keyword evidence="1" id="KW-1133">Transmembrane helix</keyword>
<name>A0A814AAK3_9BILA</name>
<dbReference type="Proteomes" id="UP000663864">
    <property type="component" value="Unassembled WGS sequence"/>
</dbReference>
<dbReference type="AlphaFoldDB" id="A0A814AAK3"/>
<evidence type="ECO:0000313" key="3">
    <source>
        <dbReference type="EMBL" id="CAF0910330.1"/>
    </source>
</evidence>
<keyword evidence="1" id="KW-0812">Transmembrane</keyword>
<organism evidence="3 4">
    <name type="scientific">Rotaria sordida</name>
    <dbReference type="NCBI Taxonomy" id="392033"/>
    <lineage>
        <taxon>Eukaryota</taxon>
        <taxon>Metazoa</taxon>
        <taxon>Spiralia</taxon>
        <taxon>Gnathifera</taxon>
        <taxon>Rotifera</taxon>
        <taxon>Eurotatoria</taxon>
        <taxon>Bdelloidea</taxon>
        <taxon>Philodinida</taxon>
        <taxon>Philodinidae</taxon>
        <taxon>Rotaria</taxon>
    </lineage>
</organism>
<accession>A0A814AAK3</accession>
<keyword evidence="2" id="KW-0732">Signal</keyword>
<comment type="caution">
    <text evidence="3">The sequence shown here is derived from an EMBL/GenBank/DDBJ whole genome shotgun (WGS) entry which is preliminary data.</text>
</comment>
<sequence length="96" mass="11326">MMIRLTLLIVFLALITLVIANQGSEKIRLILILLKILILSITVAYPNGWPVVGYGAVPNRLPSRWFARWHRGRLWGWDNYYHEWHPICFWHNGKCN</sequence>